<feature type="coiled-coil region" evidence="1">
    <location>
        <begin position="30"/>
        <end position="82"/>
    </location>
</feature>
<evidence type="ECO:0000313" key="4">
    <source>
        <dbReference type="EMBL" id="KWT91851.1"/>
    </source>
</evidence>
<evidence type="ECO:0008006" key="6">
    <source>
        <dbReference type="Google" id="ProtNLM"/>
    </source>
</evidence>
<organism evidence="4 5">
    <name type="scientific">Candidatus Magnetominusculus xianensis</name>
    <dbReference type="NCBI Taxonomy" id="1748249"/>
    <lineage>
        <taxon>Bacteria</taxon>
        <taxon>Pseudomonadati</taxon>
        <taxon>Nitrospirota</taxon>
        <taxon>Nitrospiria</taxon>
        <taxon>Nitrospirales</taxon>
        <taxon>Nitrospiraceae</taxon>
        <taxon>Candidatus Magnetominusculus</taxon>
    </lineage>
</organism>
<reference evidence="4 5" key="1">
    <citation type="submission" date="2015-11" db="EMBL/GenBank/DDBJ databases">
        <authorList>
            <person name="Lin W."/>
        </authorList>
    </citation>
    <scope>NUCLEOTIDE SEQUENCE [LARGE SCALE GENOMIC DNA]</scope>
    <source>
        <strain evidence="4 5">HCH-1</strain>
    </source>
</reference>
<gene>
    <name evidence="4" type="ORF">ASN18_0753</name>
</gene>
<evidence type="ECO:0000256" key="2">
    <source>
        <dbReference type="SAM" id="Phobius"/>
    </source>
</evidence>
<evidence type="ECO:0000256" key="3">
    <source>
        <dbReference type="SAM" id="SignalP"/>
    </source>
</evidence>
<comment type="caution">
    <text evidence="4">The sequence shown here is derived from an EMBL/GenBank/DDBJ whole genome shotgun (WGS) entry which is preliminary data.</text>
</comment>
<keyword evidence="2" id="KW-0472">Membrane</keyword>
<keyword evidence="5" id="KW-1185">Reference proteome</keyword>
<keyword evidence="1" id="KW-0175">Coiled coil</keyword>
<feature type="transmembrane region" description="Helical" evidence="2">
    <location>
        <begin position="94"/>
        <end position="114"/>
    </location>
</feature>
<evidence type="ECO:0000256" key="1">
    <source>
        <dbReference type="SAM" id="Coils"/>
    </source>
</evidence>
<keyword evidence="2" id="KW-0812">Transmembrane</keyword>
<sequence>MNKVLRIAVIALLFSAIFPSWVCAADSSFTQQDRERLNRVEDRLSRVEDRLTRVEVRIDEGLKAVNQRMDDSSNALNRQMNDGFNALNHRMNDLYGLMYVLIAGMLTLVGFVLWDRRTTLAPVVRKNSELEEKTDKIEKVLKELALKDPNVAETMKHVGL</sequence>
<proteinExistence type="predicted"/>
<feature type="chain" id="PRO_5047288028" description="Secreted protein" evidence="3">
    <location>
        <begin position="25"/>
        <end position="160"/>
    </location>
</feature>
<protein>
    <recommendedName>
        <fullName evidence="6">Secreted protein</fullName>
    </recommendedName>
</protein>
<dbReference type="EMBL" id="LNQR01000028">
    <property type="protein sequence ID" value="KWT91851.1"/>
    <property type="molecule type" value="Genomic_DNA"/>
</dbReference>
<dbReference type="RefSeq" id="WP_085051279.1">
    <property type="nucleotide sequence ID" value="NZ_LNQR01000028.1"/>
</dbReference>
<name>A0ABR5SHZ4_9BACT</name>
<dbReference type="Proteomes" id="UP000060487">
    <property type="component" value="Unassembled WGS sequence"/>
</dbReference>
<keyword evidence="2" id="KW-1133">Transmembrane helix</keyword>
<feature type="signal peptide" evidence="3">
    <location>
        <begin position="1"/>
        <end position="24"/>
    </location>
</feature>
<evidence type="ECO:0000313" key="5">
    <source>
        <dbReference type="Proteomes" id="UP000060487"/>
    </source>
</evidence>
<keyword evidence="3" id="KW-0732">Signal</keyword>
<accession>A0ABR5SHZ4</accession>